<gene>
    <name evidence="1" type="ORF">AVEN_84264_1</name>
</gene>
<sequence length="118" mass="13470">MIGPCSSIHFCCFEDSALVRKMCGENLHGVAYSGADAFFQIWNAYMMLQDCTLLIDPLLLFQSFNFVELRRDYPYTRPLIAKTVTGHKSIAWWKENLNDGHHPTLTSWADLAPGKTRI</sequence>
<evidence type="ECO:0000313" key="1">
    <source>
        <dbReference type="EMBL" id="GBM83698.1"/>
    </source>
</evidence>
<dbReference type="AlphaFoldDB" id="A0A4Y2J1U9"/>
<protein>
    <submittedName>
        <fullName evidence="1">Uncharacterized protein</fullName>
    </submittedName>
</protein>
<evidence type="ECO:0000313" key="2">
    <source>
        <dbReference type="Proteomes" id="UP000499080"/>
    </source>
</evidence>
<proteinExistence type="predicted"/>
<dbReference type="EMBL" id="BGPR01003101">
    <property type="protein sequence ID" value="GBM83698.1"/>
    <property type="molecule type" value="Genomic_DNA"/>
</dbReference>
<dbReference type="Proteomes" id="UP000499080">
    <property type="component" value="Unassembled WGS sequence"/>
</dbReference>
<organism evidence="1 2">
    <name type="scientific">Araneus ventricosus</name>
    <name type="common">Orbweaver spider</name>
    <name type="synonym">Epeira ventricosa</name>
    <dbReference type="NCBI Taxonomy" id="182803"/>
    <lineage>
        <taxon>Eukaryota</taxon>
        <taxon>Metazoa</taxon>
        <taxon>Ecdysozoa</taxon>
        <taxon>Arthropoda</taxon>
        <taxon>Chelicerata</taxon>
        <taxon>Arachnida</taxon>
        <taxon>Araneae</taxon>
        <taxon>Araneomorphae</taxon>
        <taxon>Entelegynae</taxon>
        <taxon>Araneoidea</taxon>
        <taxon>Araneidae</taxon>
        <taxon>Araneus</taxon>
    </lineage>
</organism>
<keyword evidence="2" id="KW-1185">Reference proteome</keyword>
<accession>A0A4Y2J1U9</accession>
<name>A0A4Y2J1U9_ARAVE</name>
<comment type="caution">
    <text evidence="1">The sequence shown here is derived from an EMBL/GenBank/DDBJ whole genome shotgun (WGS) entry which is preliminary data.</text>
</comment>
<reference evidence="1 2" key="1">
    <citation type="journal article" date="2019" name="Sci. Rep.">
        <title>Orb-weaving spider Araneus ventricosus genome elucidates the spidroin gene catalogue.</title>
        <authorList>
            <person name="Kono N."/>
            <person name="Nakamura H."/>
            <person name="Ohtoshi R."/>
            <person name="Moran D.A.P."/>
            <person name="Shinohara A."/>
            <person name="Yoshida Y."/>
            <person name="Fujiwara M."/>
            <person name="Mori M."/>
            <person name="Tomita M."/>
            <person name="Arakawa K."/>
        </authorList>
    </citation>
    <scope>NUCLEOTIDE SEQUENCE [LARGE SCALE GENOMIC DNA]</scope>
</reference>